<protein>
    <recommendedName>
        <fullName evidence="2">Isopenicillin N synthase-like Fe(2+) 2OG dioxygenase domain-containing protein</fullName>
    </recommendedName>
</protein>
<dbReference type="Proteomes" id="UP000187203">
    <property type="component" value="Unassembled WGS sequence"/>
</dbReference>
<sequence length="67" mass="7420">MELIGISLGLEQDYLRDFFQENDSILRLTYYPPCKTPDLTLGVGAHSDAPLLDNPPSGHGRWPSGAY</sequence>
<feature type="region of interest" description="Disordered" evidence="1">
    <location>
        <begin position="45"/>
        <end position="67"/>
    </location>
</feature>
<reference evidence="4" key="1">
    <citation type="submission" date="2013-09" db="EMBL/GenBank/DDBJ databases">
        <title>Corchorus olitorius genome sequencing.</title>
        <authorList>
            <person name="Alam M."/>
            <person name="Haque M.S."/>
            <person name="Islam M.S."/>
            <person name="Emdad E.M."/>
            <person name="Islam M.M."/>
            <person name="Ahmed B."/>
            <person name="Halim A."/>
            <person name="Hossen Q.M.M."/>
            <person name="Hossain M.Z."/>
            <person name="Ahmed R."/>
            <person name="Khan M.M."/>
            <person name="Islam R."/>
            <person name="Rashid M.M."/>
            <person name="Khan S.A."/>
            <person name="Rahman M.S."/>
            <person name="Alam M."/>
            <person name="Yahiya A.S."/>
            <person name="Khan M.S."/>
            <person name="Azam M.S."/>
            <person name="Haque T."/>
            <person name="Lashkar M.Z.H."/>
            <person name="Akhand A.I."/>
            <person name="Morshed G."/>
            <person name="Roy S."/>
            <person name="Uddin K.S."/>
            <person name="Rabeya T."/>
            <person name="Hossain A.S."/>
            <person name="Chowdhury A."/>
            <person name="Snigdha A.R."/>
            <person name="Mortoza M.S."/>
            <person name="Matin S.A."/>
            <person name="Hoque S.M.E."/>
            <person name="Islam M.K."/>
            <person name="Roy D.K."/>
            <person name="Haider R."/>
            <person name="Moosa M.M."/>
            <person name="Elias S.M."/>
            <person name="Hasan A.M."/>
            <person name="Jahan S."/>
            <person name="Shafiuddin M."/>
            <person name="Mahmood N."/>
            <person name="Shommy N.S."/>
        </authorList>
    </citation>
    <scope>NUCLEOTIDE SEQUENCE [LARGE SCALE GENOMIC DNA]</scope>
    <source>
        <strain evidence="4">cv. O-4</strain>
    </source>
</reference>
<dbReference type="Pfam" id="PF03171">
    <property type="entry name" value="2OG-FeII_Oxy"/>
    <property type="match status" value="1"/>
</dbReference>
<accession>A0A1R3J4N9</accession>
<dbReference type="InterPro" id="IPR027443">
    <property type="entry name" value="IPNS-like_sf"/>
</dbReference>
<proteinExistence type="predicted"/>
<name>A0A1R3J4N9_9ROSI</name>
<dbReference type="STRING" id="93759.A0A1R3J4N9"/>
<organism evidence="3 4">
    <name type="scientific">Corchorus olitorius</name>
    <dbReference type="NCBI Taxonomy" id="93759"/>
    <lineage>
        <taxon>Eukaryota</taxon>
        <taxon>Viridiplantae</taxon>
        <taxon>Streptophyta</taxon>
        <taxon>Embryophyta</taxon>
        <taxon>Tracheophyta</taxon>
        <taxon>Spermatophyta</taxon>
        <taxon>Magnoliopsida</taxon>
        <taxon>eudicotyledons</taxon>
        <taxon>Gunneridae</taxon>
        <taxon>Pentapetalae</taxon>
        <taxon>rosids</taxon>
        <taxon>malvids</taxon>
        <taxon>Malvales</taxon>
        <taxon>Malvaceae</taxon>
        <taxon>Grewioideae</taxon>
        <taxon>Apeibeae</taxon>
        <taxon>Corchorus</taxon>
    </lineage>
</organism>
<dbReference type="Gene3D" id="2.60.120.330">
    <property type="entry name" value="B-lactam Antibiotic, Isopenicillin N Synthase, Chain"/>
    <property type="match status" value="1"/>
</dbReference>
<evidence type="ECO:0000259" key="2">
    <source>
        <dbReference type="Pfam" id="PF03171"/>
    </source>
</evidence>
<dbReference type="OrthoDB" id="933026at2759"/>
<keyword evidence="4" id="KW-1185">Reference proteome</keyword>
<evidence type="ECO:0000313" key="3">
    <source>
        <dbReference type="EMBL" id="OMO89797.1"/>
    </source>
</evidence>
<dbReference type="AlphaFoldDB" id="A0A1R3J4N9"/>
<evidence type="ECO:0000256" key="1">
    <source>
        <dbReference type="SAM" id="MobiDB-lite"/>
    </source>
</evidence>
<feature type="domain" description="Isopenicillin N synthase-like Fe(2+) 2OG dioxygenase" evidence="2">
    <location>
        <begin position="23"/>
        <end position="52"/>
    </location>
</feature>
<evidence type="ECO:0000313" key="4">
    <source>
        <dbReference type="Proteomes" id="UP000187203"/>
    </source>
</evidence>
<dbReference type="SUPFAM" id="SSF51197">
    <property type="entry name" value="Clavaminate synthase-like"/>
    <property type="match status" value="1"/>
</dbReference>
<comment type="caution">
    <text evidence="3">The sequence shown here is derived from an EMBL/GenBank/DDBJ whole genome shotgun (WGS) entry which is preliminary data.</text>
</comment>
<gene>
    <name evidence="3" type="ORF">COLO4_19591</name>
</gene>
<dbReference type="InterPro" id="IPR044861">
    <property type="entry name" value="IPNS-like_FE2OG_OXY"/>
</dbReference>
<dbReference type="EMBL" id="AWUE01016663">
    <property type="protein sequence ID" value="OMO89797.1"/>
    <property type="molecule type" value="Genomic_DNA"/>
</dbReference>